<keyword evidence="6" id="KW-1185">Reference proteome</keyword>
<keyword evidence="4" id="KW-0675">Receptor</keyword>
<evidence type="ECO:0000313" key="5">
    <source>
        <dbReference type="EMBL" id="PRQ39449.1"/>
    </source>
</evidence>
<evidence type="ECO:0000256" key="2">
    <source>
        <dbReference type="ARBA" id="ARBA00022606"/>
    </source>
</evidence>
<evidence type="ECO:0000313" key="6">
    <source>
        <dbReference type="Proteomes" id="UP000238479"/>
    </source>
</evidence>
<dbReference type="Gene3D" id="3.30.450.20">
    <property type="entry name" value="PAS domain"/>
    <property type="match status" value="1"/>
</dbReference>
<dbReference type="STRING" id="74649.A0A2P6QZA3"/>
<protein>
    <submittedName>
        <fullName evidence="5">Putative PAS domain-containing protein</fullName>
    </submittedName>
</protein>
<dbReference type="InterPro" id="IPR035965">
    <property type="entry name" value="PAS-like_dom_sf"/>
</dbReference>
<gene>
    <name evidence="5" type="ORF">RchiOBHm_Chr4g0425331</name>
</gene>
<dbReference type="SUPFAM" id="SSF55785">
    <property type="entry name" value="PYP-like sensor domain (PAS domain)"/>
    <property type="match status" value="1"/>
</dbReference>
<comment type="caution">
    <text evidence="5">The sequence shown here is derived from an EMBL/GenBank/DDBJ whole genome shotgun (WGS) entry which is preliminary data.</text>
</comment>
<dbReference type="CDD" id="cd00130">
    <property type="entry name" value="PAS"/>
    <property type="match status" value="1"/>
</dbReference>
<evidence type="ECO:0000256" key="3">
    <source>
        <dbReference type="ARBA" id="ARBA00022991"/>
    </source>
</evidence>
<dbReference type="AlphaFoldDB" id="A0A2P6QZA3"/>
<name>A0A2P6QZA3_ROSCH</name>
<dbReference type="InterPro" id="IPR000014">
    <property type="entry name" value="PAS"/>
</dbReference>
<organism evidence="5 6">
    <name type="scientific">Rosa chinensis</name>
    <name type="common">China rose</name>
    <dbReference type="NCBI Taxonomy" id="74649"/>
    <lineage>
        <taxon>Eukaryota</taxon>
        <taxon>Viridiplantae</taxon>
        <taxon>Streptophyta</taxon>
        <taxon>Embryophyta</taxon>
        <taxon>Tracheophyta</taxon>
        <taxon>Spermatophyta</taxon>
        <taxon>Magnoliopsida</taxon>
        <taxon>eudicotyledons</taxon>
        <taxon>Gunneridae</taxon>
        <taxon>Pentapetalae</taxon>
        <taxon>rosids</taxon>
        <taxon>fabids</taxon>
        <taxon>Rosales</taxon>
        <taxon>Rosaceae</taxon>
        <taxon>Rosoideae</taxon>
        <taxon>Rosoideae incertae sedis</taxon>
        <taxon>Rosa</taxon>
    </lineage>
</organism>
<sequence>MSWLGPCHMSEPARNHYGYSVAVALGQNTVELLVDPQALIVGYSIFQRLTKGESWTGQFPVKNKMGESFPSMATSIPFYDDDGTFIGVICVSYDLRPFQGTRVPHFGMEHLEPDSSLGLFPTTSAATQVGVDPQQPLQSALALRITILVSLLVKFHVPLI</sequence>
<reference evidence="5 6" key="1">
    <citation type="journal article" date="2018" name="Nat. Genet.">
        <title>The Rosa genome provides new insights in the design of modern roses.</title>
        <authorList>
            <person name="Bendahmane M."/>
        </authorList>
    </citation>
    <scope>NUCLEOTIDE SEQUENCE [LARGE SCALE GENOMIC DNA]</scope>
    <source>
        <strain evidence="6">cv. Old Blush</strain>
    </source>
</reference>
<dbReference type="Proteomes" id="UP000238479">
    <property type="component" value="Chromosome 4"/>
</dbReference>
<keyword evidence="3" id="KW-0157">Chromophore</keyword>
<dbReference type="Gramene" id="PRQ39449">
    <property type="protein sequence ID" value="PRQ39449"/>
    <property type="gene ID" value="RchiOBHm_Chr4g0425331"/>
</dbReference>
<accession>A0A2P6QZA3</accession>
<keyword evidence="2" id="KW-0716">Sensory transduction</keyword>
<keyword evidence="1" id="KW-0600">Photoreceptor protein</keyword>
<dbReference type="GO" id="GO:0009881">
    <property type="term" value="F:photoreceptor activity"/>
    <property type="evidence" value="ECO:0007669"/>
    <property type="project" value="UniProtKB-KW"/>
</dbReference>
<dbReference type="EMBL" id="PDCK01000042">
    <property type="protein sequence ID" value="PRQ39449.1"/>
    <property type="molecule type" value="Genomic_DNA"/>
</dbReference>
<evidence type="ECO:0000256" key="4">
    <source>
        <dbReference type="ARBA" id="ARBA00023170"/>
    </source>
</evidence>
<proteinExistence type="predicted"/>
<evidence type="ECO:0000256" key="1">
    <source>
        <dbReference type="ARBA" id="ARBA00022543"/>
    </source>
</evidence>